<evidence type="ECO:0000256" key="2">
    <source>
        <dbReference type="ARBA" id="ARBA00022448"/>
    </source>
</evidence>
<dbReference type="PANTHER" id="PTHR12289">
    <property type="entry name" value="METAXIN RELATED"/>
    <property type="match status" value="1"/>
</dbReference>
<keyword evidence="5" id="KW-0496">Mitochondrion</keyword>
<evidence type="ECO:0000259" key="7">
    <source>
        <dbReference type="Pfam" id="PF10568"/>
    </source>
</evidence>
<organism evidence="8 9">
    <name type="scientific">[Torrubiella] hemipterigena</name>
    <dbReference type="NCBI Taxonomy" id="1531966"/>
    <lineage>
        <taxon>Eukaryota</taxon>
        <taxon>Fungi</taxon>
        <taxon>Dikarya</taxon>
        <taxon>Ascomycota</taxon>
        <taxon>Pezizomycotina</taxon>
        <taxon>Sordariomycetes</taxon>
        <taxon>Hypocreomycetidae</taxon>
        <taxon>Hypocreales</taxon>
        <taxon>Clavicipitaceae</taxon>
        <taxon>Clavicipitaceae incertae sedis</taxon>
        <taxon>'Torrubiella' clade</taxon>
    </lineage>
</organism>
<keyword evidence="9" id="KW-1185">Reference proteome</keyword>
<evidence type="ECO:0000313" key="9">
    <source>
        <dbReference type="Proteomes" id="UP000039046"/>
    </source>
</evidence>
<dbReference type="Proteomes" id="UP000039046">
    <property type="component" value="Unassembled WGS sequence"/>
</dbReference>
<keyword evidence="3" id="KW-1000">Mitochondrion outer membrane</keyword>
<keyword evidence="6" id="KW-0472">Membrane</keyword>
<evidence type="ECO:0000313" key="8">
    <source>
        <dbReference type="EMBL" id="CEJ89135.1"/>
    </source>
</evidence>
<evidence type="ECO:0000256" key="6">
    <source>
        <dbReference type="ARBA" id="ARBA00023136"/>
    </source>
</evidence>
<evidence type="ECO:0000256" key="5">
    <source>
        <dbReference type="ARBA" id="ARBA00023128"/>
    </source>
</evidence>
<dbReference type="GO" id="GO:0015031">
    <property type="term" value="P:protein transport"/>
    <property type="evidence" value="ECO:0007669"/>
    <property type="project" value="UniProtKB-KW"/>
</dbReference>
<dbReference type="HOGENOM" id="CLU_032751_0_0_1"/>
<keyword evidence="2" id="KW-0813">Transport</keyword>
<evidence type="ECO:0000256" key="3">
    <source>
        <dbReference type="ARBA" id="ARBA00022787"/>
    </source>
</evidence>
<dbReference type="EMBL" id="CDHN01000002">
    <property type="protein sequence ID" value="CEJ89135.1"/>
    <property type="molecule type" value="Genomic_DNA"/>
</dbReference>
<keyword evidence="4" id="KW-0653">Protein transport</keyword>
<dbReference type="CDD" id="cd03078">
    <property type="entry name" value="GST_N_Metaxin1_like"/>
    <property type="match status" value="1"/>
</dbReference>
<dbReference type="InterPro" id="IPR019564">
    <property type="entry name" value="Sam37/metaxin_N"/>
</dbReference>
<dbReference type="STRING" id="1531966.A0A0A1TFH4"/>
<dbReference type="AlphaFoldDB" id="A0A0A1TFH4"/>
<name>A0A0A1TFH4_9HYPO</name>
<gene>
    <name evidence="8" type="ORF">VHEMI04996</name>
</gene>
<protein>
    <recommendedName>
        <fullName evidence="7">Mitochondrial outer membrane transport complex Sam37/metaxin N-terminal domain-containing protein</fullName>
    </recommendedName>
</protein>
<reference evidence="8 9" key="1">
    <citation type="journal article" date="2015" name="Genome Announc.">
        <title>Draft Genome Sequence and Gene Annotation of the Entomopathogenic Fungus Verticillium hemipterigenum.</title>
        <authorList>
            <person name="Horn F."/>
            <person name="Habel A."/>
            <person name="Scharf D.H."/>
            <person name="Dworschak J."/>
            <person name="Brakhage A.A."/>
            <person name="Guthke R."/>
            <person name="Hertweck C."/>
            <person name="Linde J."/>
        </authorList>
    </citation>
    <scope>NUCLEOTIDE SEQUENCE [LARGE SCALE GENOMIC DNA]</scope>
</reference>
<accession>A0A0A1TFH4</accession>
<dbReference type="Pfam" id="PF10568">
    <property type="entry name" value="Tom37"/>
    <property type="match status" value="1"/>
</dbReference>
<evidence type="ECO:0000256" key="1">
    <source>
        <dbReference type="ARBA" id="ARBA00004294"/>
    </source>
</evidence>
<dbReference type="InterPro" id="IPR050931">
    <property type="entry name" value="Mito_Protein_Transport_Metaxin"/>
</dbReference>
<dbReference type="GO" id="GO:0007005">
    <property type="term" value="P:mitochondrion organization"/>
    <property type="evidence" value="ECO:0007669"/>
    <property type="project" value="TreeGrafter"/>
</dbReference>
<evidence type="ECO:0000256" key="4">
    <source>
        <dbReference type="ARBA" id="ARBA00022927"/>
    </source>
</evidence>
<dbReference type="GO" id="GO:0001401">
    <property type="term" value="C:SAM complex"/>
    <property type="evidence" value="ECO:0007669"/>
    <property type="project" value="InterPro"/>
</dbReference>
<proteinExistence type="predicted"/>
<feature type="domain" description="Mitochondrial outer membrane transport complex Sam37/metaxin N-terminal" evidence="7">
    <location>
        <begin position="20"/>
        <end position="144"/>
    </location>
</feature>
<sequence>MLDIHVWGPAFGLPSIDPECLALILYLQNASPSGDWRLVASNNPSVSPSNLLPGLHQNGVWINGFSAIIKHLVSTSVCTDLDANLTSLQRADAAAYSSYLSIHASSLLDLSLYVSAANWAATTRPAYSSLLPFPLTWTQPLLIRAEAIARTAHLGLAELDADLDPNSGLHITAGSVAIPESFRKHLPLQQAKKTVQDEMTPEQAAAIRLYSISENCLGLLEEALATGKQETGHPSFFGASGGLSSLDCLAFGYLALLLRAPVPRSFARDWMEDNAPQLCGFVNSVQSKNLPTLGAVSLSPADKQTFAAATSRFADSVIRHIPGVGDHYSSEMRRRTEEKISGVDSRTFFAAFGLLATGCAASFGVYYYRQMPPFGLATQTWRQFHGGSRLSDFGQLGSMLNSAMGPMASPAFSPRASDLD</sequence>
<dbReference type="PANTHER" id="PTHR12289:SF41">
    <property type="entry name" value="FAILED AXON CONNECTIONS-RELATED"/>
    <property type="match status" value="1"/>
</dbReference>
<comment type="subcellular location">
    <subcellularLocation>
        <location evidence="1">Mitochondrion outer membrane</location>
    </subcellularLocation>
</comment>